<proteinExistence type="predicted"/>
<comment type="caution">
    <text evidence="1">The sequence shown here is derived from an EMBL/GenBank/DDBJ whole genome shotgun (WGS) entry which is preliminary data.</text>
</comment>
<sequence length="118" mass="13164">MSLVNSSKSQFSFIKKENQNDLTITINNSSKEARILTFTVRDADTGNRLPATINGEYLVDEVQIPPETLRILLIDVSLAERQILVEFTRTSSGSGMSIRQKNSSMSGKVVDFIELLLK</sequence>
<keyword evidence="2" id="KW-1185">Reference proteome</keyword>
<gene>
    <name evidence="1" type="ORF">RQP52_30170</name>
</gene>
<organism evidence="1 2">
    <name type="scientific">Paenibacillus violae</name>
    <dbReference type="NCBI Taxonomy" id="3077234"/>
    <lineage>
        <taxon>Bacteria</taxon>
        <taxon>Bacillati</taxon>
        <taxon>Bacillota</taxon>
        <taxon>Bacilli</taxon>
        <taxon>Bacillales</taxon>
        <taxon>Paenibacillaceae</taxon>
        <taxon>Paenibacillus</taxon>
    </lineage>
</organism>
<dbReference type="RefSeq" id="WP_315955258.1">
    <property type="nucleotide sequence ID" value="NZ_JAWCUD010000013.1"/>
</dbReference>
<evidence type="ECO:0000313" key="2">
    <source>
        <dbReference type="Proteomes" id="UP001260980"/>
    </source>
</evidence>
<protein>
    <submittedName>
        <fullName evidence="1">Uncharacterized protein</fullName>
    </submittedName>
</protein>
<dbReference type="Proteomes" id="UP001260980">
    <property type="component" value="Unassembled WGS sequence"/>
</dbReference>
<accession>A0ABU3RM63</accession>
<reference evidence="1 2" key="1">
    <citation type="submission" date="2023-10" db="EMBL/GenBank/DDBJ databases">
        <title>Paenibacillus strain PFR10 Genome sequencing and assembly.</title>
        <authorList>
            <person name="Kim I."/>
        </authorList>
    </citation>
    <scope>NUCLEOTIDE SEQUENCE [LARGE SCALE GENOMIC DNA]</scope>
    <source>
        <strain evidence="1 2">PFR10</strain>
    </source>
</reference>
<dbReference type="EMBL" id="JAWCUD010000013">
    <property type="protein sequence ID" value="MDU0205348.1"/>
    <property type="molecule type" value="Genomic_DNA"/>
</dbReference>
<name>A0ABU3RM63_9BACL</name>
<evidence type="ECO:0000313" key="1">
    <source>
        <dbReference type="EMBL" id="MDU0205348.1"/>
    </source>
</evidence>